<dbReference type="EMBL" id="JH611185">
    <property type="protein sequence ID" value="EJP72998.1"/>
    <property type="molecule type" value="Genomic_DNA"/>
</dbReference>
<evidence type="ECO:0000313" key="2">
    <source>
        <dbReference type="EMBL" id="EJP72998.1"/>
    </source>
</evidence>
<dbReference type="InterPro" id="IPR016181">
    <property type="entry name" value="Acyl_CoA_acyltransferase"/>
</dbReference>
<dbReference type="SUPFAM" id="SSF55729">
    <property type="entry name" value="Acyl-CoA N-acyltransferases (Nat)"/>
    <property type="match status" value="1"/>
</dbReference>
<protein>
    <submittedName>
        <fullName evidence="2">Acyltransferase</fullName>
    </submittedName>
</protein>
<keyword evidence="2" id="KW-0012">Acyltransferase</keyword>
<dbReference type="PANTHER" id="PTHR13355:SF22">
    <property type="entry name" value="SLL0786 PROTEIN"/>
    <property type="match status" value="1"/>
</dbReference>
<sequence length="152" mass="17760">MGNLIINKFHSEILIRSPKNKDEFEKYLYFRWEVLRKPLGMSLDSNTDGNEEIAEHAVIYHENKIIGCGRLHYENGVGQIRYMAVDENYRNLGLGAKILDYLEGIAKEKSLKKIFLNARNNAMNLYIRNGYKPIRKYISPTNIPHTRMEKVL</sequence>
<proteinExistence type="predicted"/>
<dbReference type="InterPro" id="IPR039143">
    <property type="entry name" value="GNPNAT1-like"/>
</dbReference>
<dbReference type="CDD" id="cd04301">
    <property type="entry name" value="NAT_SF"/>
    <property type="match status" value="1"/>
</dbReference>
<reference evidence="2 3" key="1">
    <citation type="journal article" date="2012" name="ISME J.">
        <title>Genomic insights to SAR86, an abundant and uncultivated marine bacterial lineage.</title>
        <authorList>
            <person name="Dupont C.L."/>
            <person name="Rusch D.B."/>
            <person name="Yooseph S."/>
            <person name="Lombardo M.J."/>
            <person name="Richter R.A."/>
            <person name="Valas R."/>
            <person name="Novotny M."/>
            <person name="Yee-Greenbaum J."/>
            <person name="Selengut J.D."/>
            <person name="Haft D.H."/>
            <person name="Halpern A.L."/>
            <person name="Lasken R.S."/>
            <person name="Nealson K."/>
            <person name="Friedman R."/>
            <person name="Venter J.C."/>
        </authorList>
    </citation>
    <scope>NUCLEOTIDE SEQUENCE [LARGE SCALE GENOMIC DNA]</scope>
</reference>
<organism evidence="2 3">
    <name type="scientific">SAR86 cluster bacterium SAR86B</name>
    <dbReference type="NCBI Taxonomy" id="1123867"/>
    <lineage>
        <taxon>Bacteria</taxon>
        <taxon>Pseudomonadati</taxon>
        <taxon>Pseudomonadota</taxon>
        <taxon>Gammaproteobacteria</taxon>
        <taxon>SAR86 cluster</taxon>
    </lineage>
</organism>
<evidence type="ECO:0000259" key="1">
    <source>
        <dbReference type="PROSITE" id="PS51186"/>
    </source>
</evidence>
<dbReference type="Proteomes" id="UP000010116">
    <property type="component" value="Unassembled WGS sequence"/>
</dbReference>
<dbReference type="Gene3D" id="3.40.630.30">
    <property type="match status" value="1"/>
</dbReference>
<dbReference type="InterPro" id="IPR000182">
    <property type="entry name" value="GNAT_dom"/>
</dbReference>
<dbReference type="PANTHER" id="PTHR13355">
    <property type="entry name" value="GLUCOSAMINE 6-PHOSPHATE N-ACETYLTRANSFERASE"/>
    <property type="match status" value="1"/>
</dbReference>
<gene>
    <name evidence="2" type="ORF">NT02SARS_0761</name>
</gene>
<accession>J5KDE8</accession>
<dbReference type="HOGENOM" id="CLU_056607_7_0_6"/>
<name>J5KDE8_9GAMM</name>
<dbReference type="PROSITE" id="PS51186">
    <property type="entry name" value="GNAT"/>
    <property type="match status" value="1"/>
</dbReference>
<feature type="domain" description="N-acetyltransferase" evidence="1">
    <location>
        <begin position="13"/>
        <end position="152"/>
    </location>
</feature>
<dbReference type="Pfam" id="PF00583">
    <property type="entry name" value="Acetyltransf_1"/>
    <property type="match status" value="1"/>
</dbReference>
<dbReference type="GO" id="GO:0008080">
    <property type="term" value="F:N-acetyltransferase activity"/>
    <property type="evidence" value="ECO:0007669"/>
    <property type="project" value="TreeGrafter"/>
</dbReference>
<evidence type="ECO:0000313" key="3">
    <source>
        <dbReference type="Proteomes" id="UP000010116"/>
    </source>
</evidence>
<dbReference type="AlphaFoldDB" id="J5KDE8"/>
<keyword evidence="2" id="KW-0808">Transferase</keyword>